<dbReference type="CDD" id="cd04847">
    <property type="entry name" value="Peptidases_S8_Subtilisin_like_2"/>
    <property type="match status" value="1"/>
</dbReference>
<proteinExistence type="predicted"/>
<dbReference type="InterPro" id="IPR034074">
    <property type="entry name" value="Y4bN_pept_dom"/>
</dbReference>
<dbReference type="Gene3D" id="3.40.50.200">
    <property type="entry name" value="Peptidase S8/S53 domain"/>
    <property type="match status" value="1"/>
</dbReference>
<feature type="region of interest" description="Disordered" evidence="1">
    <location>
        <begin position="627"/>
        <end position="646"/>
    </location>
</feature>
<dbReference type="InterPro" id="IPR000209">
    <property type="entry name" value="Peptidase_S8/S53_dom"/>
</dbReference>
<evidence type="ECO:0000256" key="1">
    <source>
        <dbReference type="SAM" id="MobiDB-lite"/>
    </source>
</evidence>
<keyword evidence="4" id="KW-1185">Reference proteome</keyword>
<evidence type="ECO:0000313" key="4">
    <source>
        <dbReference type="Proteomes" id="UP001431221"/>
    </source>
</evidence>
<dbReference type="Proteomes" id="UP001431221">
    <property type="component" value="Unassembled WGS sequence"/>
</dbReference>
<accession>A0ABT0GZY6</accession>
<gene>
    <name evidence="3" type="ORF">M0H32_22795</name>
</gene>
<reference evidence="3" key="1">
    <citation type="submission" date="2022-04" db="EMBL/GenBank/DDBJ databases">
        <title>Roseibium sp. CAU 1639 isolated from mud.</title>
        <authorList>
            <person name="Kim W."/>
        </authorList>
    </citation>
    <scope>NUCLEOTIDE SEQUENCE</scope>
    <source>
        <strain evidence="3">CAU 1639</strain>
    </source>
</reference>
<organism evidence="3 4">
    <name type="scientific">Roseibium sediminicola</name>
    <dbReference type="NCBI Taxonomy" id="2933272"/>
    <lineage>
        <taxon>Bacteria</taxon>
        <taxon>Pseudomonadati</taxon>
        <taxon>Pseudomonadota</taxon>
        <taxon>Alphaproteobacteria</taxon>
        <taxon>Hyphomicrobiales</taxon>
        <taxon>Stappiaceae</taxon>
        <taxon>Roseibium</taxon>
    </lineage>
</organism>
<feature type="domain" description="Peptidase S8/S53" evidence="2">
    <location>
        <begin position="299"/>
        <end position="545"/>
    </location>
</feature>
<dbReference type="SUPFAM" id="SSF52743">
    <property type="entry name" value="Subtilisin-like"/>
    <property type="match status" value="1"/>
</dbReference>
<dbReference type="Pfam" id="PF00082">
    <property type="entry name" value="Peptidase_S8"/>
    <property type="match status" value="1"/>
</dbReference>
<dbReference type="InterPro" id="IPR036852">
    <property type="entry name" value="Peptidase_S8/S53_dom_sf"/>
</dbReference>
<name>A0ABT0GZY6_9HYPH</name>
<dbReference type="RefSeq" id="WP_248157915.1">
    <property type="nucleotide sequence ID" value="NZ_JALNMJ010000020.1"/>
</dbReference>
<evidence type="ECO:0000259" key="2">
    <source>
        <dbReference type="Pfam" id="PF00082"/>
    </source>
</evidence>
<sequence>MNNRNYLLGRGERLAENVIVKSGAPDKHAPYSFYEARERLRPMLQTTVAAVDALPDAACPDDQAVVSLTLNPEYIAKSYFPVELLKNAGLEAIGSKPRRITPEKKSKGREPEPAVTTELFVMGTRQAFRSWQSSLPTLAQGTRQAEDLVTIEEITAPSPSDKIKGVLPPDGIATFEVVLHANQHLGESRRLHQFRQYLNEIGIDAEFEQRFYAGGLCFVGLEAPIELAETISTFTAVRALREMPRLRMLRPTVRTTAAPAEQLQYPTDEAIDPELKVAIFDGGLPDNHAVTAWATPIDATGVGGGHDDFTKHGLGVTSAFLFGHLRPGEQAPRPYANVDHYRVLDTEPGQNPKEMYEVLWRVDQVLNSQHYDFVNLSIGPELPIEDDELDAWTAILDERFSGPDTLATIAAGNGGDRDAILGYDRVQVPADCVNAIAVGACDRTGKNWNRASYSSVGPGRSPGLIKPDLVGFGGSLERPFLVASHKDETVLEATGGTSFAAPALLRLGAGIKAHLGANVNLLTTRTLMVHTAERGDRDLREVGWGRAQQSLDDILTVPDDSVRVLYQGEISPGKFLRLPVPLPDGVIEGMVEVTATLCFKSQTDPHHPSNYTRSGLIPTFRPHDGKYKAETQKHPNPKSFFSDPTETVEEEEVRRDAWKWENCLHRSRRFRGSSFSNPCFDVHYNARMESRNASAGRPLPYSMVVTVRAKKVDDFYNQVVRKYATMLEVFRPVIDIPVQT</sequence>
<protein>
    <submittedName>
        <fullName evidence="3">S8 family peptidase</fullName>
    </submittedName>
</protein>
<dbReference type="EMBL" id="JALNMJ010000020">
    <property type="protein sequence ID" value="MCK7615003.1"/>
    <property type="molecule type" value="Genomic_DNA"/>
</dbReference>
<evidence type="ECO:0000313" key="3">
    <source>
        <dbReference type="EMBL" id="MCK7615003.1"/>
    </source>
</evidence>
<comment type="caution">
    <text evidence="3">The sequence shown here is derived from an EMBL/GenBank/DDBJ whole genome shotgun (WGS) entry which is preliminary data.</text>
</comment>